<dbReference type="InterPro" id="IPR028957">
    <property type="entry name" value="Imm50"/>
</dbReference>
<dbReference type="AlphaFoldDB" id="A0A428KEP9"/>
<protein>
    <submittedName>
        <fullName evidence="1">Uncharacterized protein</fullName>
    </submittedName>
</protein>
<dbReference type="RefSeq" id="WP_125424017.1">
    <property type="nucleotide sequence ID" value="NZ_RWIT01000017.1"/>
</dbReference>
<evidence type="ECO:0000313" key="1">
    <source>
        <dbReference type="EMBL" id="RSK44909.1"/>
    </source>
</evidence>
<accession>A0A428KEP9</accession>
<gene>
    <name evidence="1" type="ORF">EI291_19775</name>
</gene>
<comment type="caution">
    <text evidence="1">The sequence shown here is derived from an EMBL/GenBank/DDBJ whole genome shotgun (WGS) entry which is preliminary data.</text>
</comment>
<dbReference type="Pfam" id="PF15594">
    <property type="entry name" value="Imm50"/>
    <property type="match status" value="1"/>
</dbReference>
<proteinExistence type="predicted"/>
<reference evidence="1 2" key="1">
    <citation type="submission" date="2018-12" db="EMBL/GenBank/DDBJ databases">
        <authorList>
            <person name="Feng G."/>
            <person name="Zhu H."/>
        </authorList>
    </citation>
    <scope>NUCLEOTIDE SEQUENCE [LARGE SCALE GENOMIC DNA]</scope>
    <source>
        <strain evidence="1 2">KCTC 12533</strain>
    </source>
</reference>
<keyword evidence="2" id="KW-1185">Reference proteome</keyword>
<organism evidence="1 2">
    <name type="scientific">Hymenobacter rigui</name>
    <dbReference type="NCBI Taxonomy" id="334424"/>
    <lineage>
        <taxon>Bacteria</taxon>
        <taxon>Pseudomonadati</taxon>
        <taxon>Bacteroidota</taxon>
        <taxon>Cytophagia</taxon>
        <taxon>Cytophagales</taxon>
        <taxon>Hymenobacteraceae</taxon>
        <taxon>Hymenobacter</taxon>
    </lineage>
</organism>
<dbReference type="EMBL" id="RWIT01000017">
    <property type="protein sequence ID" value="RSK44909.1"/>
    <property type="molecule type" value="Genomic_DNA"/>
</dbReference>
<sequence>MSTYSRWVEHVLNPKTITSIYSKEPPSLAQVKLYEVSIVCGGDLQCKLRFDLKDFPANAPVKWIQRQCNAVQMSLNLMQTELIQCAIPSGNSIGDLSIMHDGARFQVTFSTQSQGIVFQAIATWIHVDNLAGYQKELR</sequence>
<evidence type="ECO:0000313" key="2">
    <source>
        <dbReference type="Proteomes" id="UP000273500"/>
    </source>
</evidence>
<dbReference type="OrthoDB" id="881751at2"/>
<dbReference type="Proteomes" id="UP000273500">
    <property type="component" value="Unassembled WGS sequence"/>
</dbReference>
<name>A0A428KEP9_9BACT</name>